<protein>
    <submittedName>
        <fullName evidence="13">Multiple drug resistance-associated protein-like transporter 1</fullName>
    </submittedName>
</protein>
<dbReference type="InterPro" id="IPR027417">
    <property type="entry name" value="P-loop_NTPase"/>
</dbReference>
<dbReference type="InterPro" id="IPR050173">
    <property type="entry name" value="ABC_transporter_C-like"/>
</dbReference>
<feature type="domain" description="ABC transmembrane type-1" evidence="12">
    <location>
        <begin position="988"/>
        <end position="1272"/>
    </location>
</feature>
<accession>A0ABP0E7B8</accession>
<reference evidence="13 14" key="1">
    <citation type="submission" date="2024-01" db="EMBL/GenBank/DDBJ databases">
        <authorList>
            <consortium name="Genoscope - CEA"/>
            <person name="William W."/>
        </authorList>
    </citation>
    <scope>NUCLEOTIDE SEQUENCE [LARGE SCALE GENOMIC DNA]</scope>
    <source>
        <strain evidence="13 14">29B2s-10</strain>
    </source>
</reference>
<gene>
    <name evidence="13" type="primary">MLT1</name>
    <name evidence="13" type="ORF">CAAN4_B05292</name>
</gene>
<sequence length="1556" mass="174237">MSFSPSDIALSFNPLVVSCDYGCCSWLDILSPLYNPFENSPNPCFVILVTTTPQFIVGLFALYQLYQVLFHNTFGPYSIKYSFGSSLSWRSAGVANIVKFVSIALQVMFYAFLLSANSLYGSTSQSIALSLILLVILISILPLHLAEPTRSYTPHASLLIFWSIQFVSCLAWVLTDTFSSHTVFLRSSTTSQSLRHYAASYTVEIFLTINSLVVVILSSTWYVPTRELTDYFALNEWDTTNARNIFTDVSISWVEPIMKEVYKTNKLNEDHVPPLPLEMTCDVTYPQLQKYWKKQVHSKFPSLLSPIYKANWYLVLVTFLFNVFDVVISVIQPLLLRQLLLFYSRSTERRRYDNQPSPPIFIGIAIVCSMFLVAVIKFVSINRMYISLFNLTFHIQTSLSSMVYAKSLRISPEARKEKSSGDIINHLATDVATIEEITDLLSDLIVNPIRLAVCLYSLHKIIGNATWGGFLVALVLVPLSSKVSTSITSLYTKSTDFKDERIQLTSEILTSIKSIKLYSWEKPMLERLDLIRNGGELKTESQIGVFNAFSTFLWSCIPFCISCASFTTYIYLFDIPLTPDKIFPAMALFDMLSDPLLMLPNIISSLVEVRVSLKRLTKFFLLPELESHFVERTYEPMKIGDVAIEMKNASFIWSAKGSATETSNRALSDISLTAKKGHLNCIVGRVGSGKTTLLKSLLGEVPPLKTEDSKLKVNGTIAYCSQTPWILNASVKENILFGCRYNKAFYEKTIDACELLSDFKSLPDGDKTVVGEKGISLSGGQKARLSLARAVYARADVYLLDDVLSAVDAHVGKNIIKKVLGSNGILNTKAKILATNSVNVLAEAHEIIFLNKGRIEERGTYAEVMAKGEGLADLVNEFGRAVGEEKEKENEKDSDLASESHSVEGSQTSDHSIQEFHPEGLTTEPRSRSNSIGTASILPFLHKHEDEDLEEEQIIMRTGNNKEVSSTGRVKMSVYLEYFRACNYKFIFLYIALMSATTGTAVIGKYILKHWSEVNESAGVNVKPTQYLTYYFIAGVLGGAFTLIGAFVVWTCCIIRGSRIFHDNMAQSVLRSPMSFFETTPIGRILNRFSEDIGHIDQHLPWVIIDLLELVLNGISILSVIVINVPAMAIVILCLLVIYNEIRKFFIPTSRELKRLLSARKSPVYSHIQESVNGIETLRAYDQLERFDFKNKFYIDSRVGANYILMMCNRWLSMRLQSISSILLFSSGFLVILSMGTRIELTAGLVGFVMTYALSITSVLNSIVTKWAEVESRTVSIERLLEYCNLPSEAEMIIEDKRPAADWPNLGTIHFKNYSTKYRTNLDPVLKGINIDIKPSEKIGIVGRTGAGKSSLTLALFRIIEATGGHIEIDGIDTSKIGLYDLRHQLSIIPQDAHTIEGSIRQNLDPFDNYSDDELWNVLELSHLKNHVLEMKSDETNTGLSAQVFEGGSNLSSGQKQLLCLARALLNPSKVLILDEATAAVDVQTDKIIQDTIRQQFKDKTILTIAHRLDTIMDSDRVIVLDKGEVKEFAPVPELLAIEQGIFRSLCEKGGYVSKE</sequence>
<feature type="region of interest" description="Disordered" evidence="9">
    <location>
        <begin position="883"/>
        <end position="914"/>
    </location>
</feature>
<dbReference type="Gene3D" id="3.40.50.300">
    <property type="entry name" value="P-loop containing nucleotide triphosphate hydrolases"/>
    <property type="match status" value="2"/>
</dbReference>
<evidence type="ECO:0000256" key="7">
    <source>
        <dbReference type="ARBA" id="ARBA00022989"/>
    </source>
</evidence>
<dbReference type="CDD" id="cd18579">
    <property type="entry name" value="ABC_6TM_ABCC_D1"/>
    <property type="match status" value="1"/>
</dbReference>
<dbReference type="PROSITE" id="PS50893">
    <property type="entry name" value="ABC_TRANSPORTER_2"/>
    <property type="match status" value="2"/>
</dbReference>
<keyword evidence="3 10" id="KW-0812">Transmembrane</keyword>
<evidence type="ECO:0000256" key="4">
    <source>
        <dbReference type="ARBA" id="ARBA00022737"/>
    </source>
</evidence>
<dbReference type="CDD" id="cd03250">
    <property type="entry name" value="ABCC_MRP_domain1"/>
    <property type="match status" value="1"/>
</dbReference>
<dbReference type="PROSITE" id="PS50929">
    <property type="entry name" value="ABC_TM1F"/>
    <property type="match status" value="2"/>
</dbReference>
<feature type="transmembrane region" description="Helical" evidence="10">
    <location>
        <begin position="93"/>
        <end position="114"/>
    </location>
</feature>
<dbReference type="PROSITE" id="PS00211">
    <property type="entry name" value="ABC_TRANSPORTER_1"/>
    <property type="match status" value="2"/>
</dbReference>
<dbReference type="InterPro" id="IPR003439">
    <property type="entry name" value="ABC_transporter-like_ATP-bd"/>
</dbReference>
<evidence type="ECO:0000256" key="8">
    <source>
        <dbReference type="ARBA" id="ARBA00023136"/>
    </source>
</evidence>
<comment type="subcellular location">
    <subcellularLocation>
        <location evidence="1">Vacuole membrane</location>
        <topology evidence="1">Multi-pass membrane protein</topology>
    </subcellularLocation>
</comment>
<dbReference type="SUPFAM" id="SSF52540">
    <property type="entry name" value="P-loop containing nucleoside triphosphate hydrolases"/>
    <property type="match status" value="2"/>
</dbReference>
<feature type="transmembrane region" description="Helical" evidence="10">
    <location>
        <begin position="552"/>
        <end position="572"/>
    </location>
</feature>
<feature type="transmembrane region" description="Helical" evidence="10">
    <location>
        <begin position="1214"/>
        <end position="1233"/>
    </location>
</feature>
<dbReference type="Proteomes" id="UP001497600">
    <property type="component" value="Chromosome B"/>
</dbReference>
<keyword evidence="14" id="KW-1185">Reference proteome</keyword>
<dbReference type="CDD" id="cd18580">
    <property type="entry name" value="ABC_6TM_ABCC_D2"/>
    <property type="match status" value="1"/>
</dbReference>
<feature type="transmembrane region" description="Helical" evidence="10">
    <location>
        <begin position="44"/>
        <end position="66"/>
    </location>
</feature>
<keyword evidence="7 10" id="KW-1133">Transmembrane helix</keyword>
<feature type="transmembrane region" description="Helical" evidence="10">
    <location>
        <begin position="312"/>
        <end position="336"/>
    </location>
</feature>
<evidence type="ECO:0000256" key="3">
    <source>
        <dbReference type="ARBA" id="ARBA00022692"/>
    </source>
</evidence>
<dbReference type="Pfam" id="PF00664">
    <property type="entry name" value="ABC_membrane"/>
    <property type="match status" value="2"/>
</dbReference>
<feature type="transmembrane region" description="Helical" evidence="10">
    <location>
        <begin position="1245"/>
        <end position="1264"/>
    </location>
</feature>
<evidence type="ECO:0000256" key="10">
    <source>
        <dbReference type="SAM" id="Phobius"/>
    </source>
</evidence>
<dbReference type="EMBL" id="OZ004254">
    <property type="protein sequence ID" value="CAK7896482.1"/>
    <property type="molecule type" value="Genomic_DNA"/>
</dbReference>
<keyword evidence="4" id="KW-0677">Repeat</keyword>
<evidence type="ECO:0000256" key="9">
    <source>
        <dbReference type="SAM" id="MobiDB-lite"/>
    </source>
</evidence>
<evidence type="ECO:0000259" key="12">
    <source>
        <dbReference type="PROSITE" id="PS50929"/>
    </source>
</evidence>
<dbReference type="CDD" id="cd03244">
    <property type="entry name" value="ABCC_MRP_domain2"/>
    <property type="match status" value="1"/>
</dbReference>
<dbReference type="InterPro" id="IPR003593">
    <property type="entry name" value="AAA+_ATPase"/>
</dbReference>
<evidence type="ECO:0000256" key="1">
    <source>
        <dbReference type="ARBA" id="ARBA00004128"/>
    </source>
</evidence>
<name>A0ABP0E7B8_9ASCO</name>
<feature type="domain" description="ABC transporter" evidence="11">
    <location>
        <begin position="644"/>
        <end position="877"/>
    </location>
</feature>
<feature type="domain" description="ABC transporter" evidence="11">
    <location>
        <begin position="1309"/>
        <end position="1548"/>
    </location>
</feature>
<dbReference type="InterPro" id="IPR017871">
    <property type="entry name" value="ABC_transporter-like_CS"/>
</dbReference>
<dbReference type="SUPFAM" id="SSF90123">
    <property type="entry name" value="ABC transporter transmembrane region"/>
    <property type="match status" value="2"/>
</dbReference>
<evidence type="ECO:0000256" key="5">
    <source>
        <dbReference type="ARBA" id="ARBA00022741"/>
    </source>
</evidence>
<feature type="transmembrane region" description="Helical" evidence="10">
    <location>
        <begin position="987"/>
        <end position="1008"/>
    </location>
</feature>
<keyword evidence="2" id="KW-0813">Transport</keyword>
<evidence type="ECO:0000256" key="6">
    <source>
        <dbReference type="ARBA" id="ARBA00022840"/>
    </source>
</evidence>
<feature type="domain" description="ABC transmembrane type-1" evidence="12">
    <location>
        <begin position="316"/>
        <end position="608"/>
    </location>
</feature>
<feature type="compositionally biased region" description="Polar residues" evidence="9">
    <location>
        <begin position="897"/>
        <end position="911"/>
    </location>
</feature>
<evidence type="ECO:0000313" key="14">
    <source>
        <dbReference type="Proteomes" id="UP001497600"/>
    </source>
</evidence>
<dbReference type="PANTHER" id="PTHR24223:SF443">
    <property type="entry name" value="MULTIDRUG-RESISTANCE LIKE PROTEIN 1, ISOFORM I"/>
    <property type="match status" value="1"/>
</dbReference>
<feature type="transmembrane region" description="Helical" evidence="10">
    <location>
        <begin position="126"/>
        <end position="146"/>
    </location>
</feature>
<dbReference type="Pfam" id="PF00005">
    <property type="entry name" value="ABC_tran"/>
    <property type="match status" value="2"/>
</dbReference>
<feature type="transmembrane region" description="Helical" evidence="10">
    <location>
        <begin position="158"/>
        <end position="178"/>
    </location>
</feature>
<proteinExistence type="predicted"/>
<feature type="transmembrane region" description="Helical" evidence="10">
    <location>
        <begin position="199"/>
        <end position="223"/>
    </location>
</feature>
<keyword evidence="6" id="KW-0067">ATP-binding</keyword>
<dbReference type="InterPro" id="IPR036640">
    <property type="entry name" value="ABC1_TM_sf"/>
</dbReference>
<feature type="transmembrane region" description="Helical" evidence="10">
    <location>
        <begin position="1110"/>
        <end position="1139"/>
    </location>
</feature>
<dbReference type="InterPro" id="IPR044746">
    <property type="entry name" value="ABCC_6TM_D1"/>
</dbReference>
<feature type="transmembrane region" description="Helical" evidence="10">
    <location>
        <begin position="1028"/>
        <end position="1055"/>
    </location>
</feature>
<keyword evidence="8 10" id="KW-0472">Membrane</keyword>
<evidence type="ECO:0000313" key="13">
    <source>
        <dbReference type="EMBL" id="CAK7896482.1"/>
    </source>
</evidence>
<feature type="transmembrane region" description="Helical" evidence="10">
    <location>
        <begin position="357"/>
        <end position="379"/>
    </location>
</feature>
<keyword evidence="5" id="KW-0547">Nucleotide-binding</keyword>
<evidence type="ECO:0000259" key="11">
    <source>
        <dbReference type="PROSITE" id="PS50893"/>
    </source>
</evidence>
<dbReference type="Gene3D" id="1.20.1560.10">
    <property type="entry name" value="ABC transporter type 1, transmembrane domain"/>
    <property type="match status" value="2"/>
</dbReference>
<dbReference type="SMART" id="SM00382">
    <property type="entry name" value="AAA"/>
    <property type="match status" value="2"/>
</dbReference>
<feature type="compositionally biased region" description="Basic and acidic residues" evidence="9">
    <location>
        <begin position="883"/>
        <end position="895"/>
    </location>
</feature>
<organism evidence="13 14">
    <name type="scientific">[Candida] anglica</name>
    <dbReference type="NCBI Taxonomy" id="148631"/>
    <lineage>
        <taxon>Eukaryota</taxon>
        <taxon>Fungi</taxon>
        <taxon>Dikarya</taxon>
        <taxon>Ascomycota</taxon>
        <taxon>Saccharomycotina</taxon>
        <taxon>Pichiomycetes</taxon>
        <taxon>Debaryomycetaceae</taxon>
        <taxon>Kurtzmaniella</taxon>
    </lineage>
</organism>
<dbReference type="InterPro" id="IPR044726">
    <property type="entry name" value="ABCC_6TM_D2"/>
</dbReference>
<dbReference type="InterPro" id="IPR011527">
    <property type="entry name" value="ABC1_TM_dom"/>
</dbReference>
<dbReference type="PANTHER" id="PTHR24223">
    <property type="entry name" value="ATP-BINDING CASSETTE SUB-FAMILY C"/>
    <property type="match status" value="1"/>
</dbReference>
<evidence type="ECO:0000256" key="2">
    <source>
        <dbReference type="ARBA" id="ARBA00022448"/>
    </source>
</evidence>